<dbReference type="InterPro" id="IPR007530">
    <property type="entry name" value="Aminoglycoside_adenylylTfrase"/>
</dbReference>
<comment type="caution">
    <text evidence="1">The sequence shown here is derived from an EMBL/GenBank/DDBJ whole genome shotgun (WGS) entry which is preliminary data.</text>
</comment>
<gene>
    <name evidence="1" type="ORF">WA1_01215</name>
</gene>
<organism evidence="1 2">
    <name type="scientific">Scytonema hofmannii PCC 7110</name>
    <dbReference type="NCBI Taxonomy" id="128403"/>
    <lineage>
        <taxon>Bacteria</taxon>
        <taxon>Bacillati</taxon>
        <taxon>Cyanobacteriota</taxon>
        <taxon>Cyanophyceae</taxon>
        <taxon>Nostocales</taxon>
        <taxon>Scytonemataceae</taxon>
        <taxon>Scytonema</taxon>
    </lineage>
</organism>
<dbReference type="SUPFAM" id="SSF81301">
    <property type="entry name" value="Nucleotidyltransferase"/>
    <property type="match status" value="1"/>
</dbReference>
<protein>
    <recommendedName>
        <fullName evidence="3">Aminoglycoside adenylyltransferase</fullName>
    </recommendedName>
</protein>
<accession>A0A139XGL2</accession>
<reference evidence="1 2" key="1">
    <citation type="journal article" date="2013" name="Genome Biol. Evol.">
        <title>Genomes of Stigonematalean cyanobacteria (subsection V) and the evolution of oxygenic photosynthesis from prokaryotes to plastids.</title>
        <authorList>
            <person name="Dagan T."/>
            <person name="Roettger M."/>
            <person name="Stucken K."/>
            <person name="Landan G."/>
            <person name="Koch R."/>
            <person name="Major P."/>
            <person name="Gould S.B."/>
            <person name="Goremykin V.V."/>
            <person name="Rippka R."/>
            <person name="Tandeau de Marsac N."/>
            <person name="Gugger M."/>
            <person name="Lockhart P.J."/>
            <person name="Allen J.F."/>
            <person name="Brune I."/>
            <person name="Maus I."/>
            <person name="Puhler A."/>
            <person name="Martin W.F."/>
        </authorList>
    </citation>
    <scope>NUCLEOTIDE SEQUENCE [LARGE SCALE GENOMIC DNA]</scope>
    <source>
        <strain evidence="1 2">PCC 7110</strain>
    </source>
</reference>
<dbReference type="Pfam" id="PF04439">
    <property type="entry name" value="Adenyl_transf"/>
    <property type="match status" value="1"/>
</dbReference>
<dbReference type="EMBL" id="ANNX02000012">
    <property type="protein sequence ID" value="KYC43809.1"/>
    <property type="molecule type" value="Genomic_DNA"/>
</dbReference>
<dbReference type="OrthoDB" id="9776406at2"/>
<evidence type="ECO:0000313" key="2">
    <source>
        <dbReference type="Proteomes" id="UP000076925"/>
    </source>
</evidence>
<dbReference type="AlphaFoldDB" id="A0A139XGL2"/>
<dbReference type="STRING" id="128403.WA1_01215"/>
<evidence type="ECO:0008006" key="3">
    <source>
        <dbReference type="Google" id="ProtNLM"/>
    </source>
</evidence>
<dbReference type="InterPro" id="IPR043519">
    <property type="entry name" value="NT_sf"/>
</dbReference>
<evidence type="ECO:0000313" key="1">
    <source>
        <dbReference type="EMBL" id="KYC43809.1"/>
    </source>
</evidence>
<keyword evidence="2" id="KW-1185">Reference proteome</keyword>
<dbReference type="Proteomes" id="UP000076925">
    <property type="component" value="Unassembled WGS sequence"/>
</dbReference>
<proteinExistence type="predicted"/>
<dbReference type="Gene3D" id="3.30.460.10">
    <property type="entry name" value="Beta Polymerase, domain 2"/>
    <property type="match status" value="1"/>
</dbReference>
<dbReference type="RefSeq" id="WP_017749262.1">
    <property type="nucleotide sequence ID" value="NZ_KQ976354.1"/>
</dbReference>
<sequence length="87" mass="10058">MNKADEIFTQIIQWAKGEEPIRAMILVGSRAGIEPVDELADFDVAVFATNYQSYLQEDRWLHHFGQLWVYIPEQYEIDNKGIALADD</sequence>
<name>A0A139XGL2_9CYAN</name>